<dbReference type="AlphaFoldDB" id="A0A3N4M484"/>
<dbReference type="InterPro" id="IPR036047">
    <property type="entry name" value="F-box-like_dom_sf"/>
</dbReference>
<reference evidence="1 2" key="1">
    <citation type="journal article" date="2018" name="Nat. Ecol. Evol.">
        <title>Pezizomycetes genomes reveal the molecular basis of ectomycorrhizal truffle lifestyle.</title>
        <authorList>
            <person name="Murat C."/>
            <person name="Payen T."/>
            <person name="Noel B."/>
            <person name="Kuo A."/>
            <person name="Morin E."/>
            <person name="Chen J."/>
            <person name="Kohler A."/>
            <person name="Krizsan K."/>
            <person name="Balestrini R."/>
            <person name="Da Silva C."/>
            <person name="Montanini B."/>
            <person name="Hainaut M."/>
            <person name="Levati E."/>
            <person name="Barry K.W."/>
            <person name="Belfiori B."/>
            <person name="Cichocki N."/>
            <person name="Clum A."/>
            <person name="Dockter R.B."/>
            <person name="Fauchery L."/>
            <person name="Guy J."/>
            <person name="Iotti M."/>
            <person name="Le Tacon F."/>
            <person name="Lindquist E.A."/>
            <person name="Lipzen A."/>
            <person name="Malagnac F."/>
            <person name="Mello A."/>
            <person name="Molinier V."/>
            <person name="Miyauchi S."/>
            <person name="Poulain J."/>
            <person name="Riccioni C."/>
            <person name="Rubini A."/>
            <person name="Sitrit Y."/>
            <person name="Splivallo R."/>
            <person name="Traeger S."/>
            <person name="Wang M."/>
            <person name="Zifcakova L."/>
            <person name="Wipf D."/>
            <person name="Zambonelli A."/>
            <person name="Paolocci F."/>
            <person name="Nowrousian M."/>
            <person name="Ottonello S."/>
            <person name="Baldrian P."/>
            <person name="Spatafora J.W."/>
            <person name="Henrissat B."/>
            <person name="Nagy L.G."/>
            <person name="Aury J.M."/>
            <person name="Wincker P."/>
            <person name="Grigoriev I.V."/>
            <person name="Bonfante P."/>
            <person name="Martin F.M."/>
        </authorList>
    </citation>
    <scope>NUCLEOTIDE SEQUENCE [LARGE SCALE GENOMIC DNA]</scope>
    <source>
        <strain evidence="1 2">ATCC MYA-4762</strain>
    </source>
</reference>
<organism evidence="1 2">
    <name type="scientific">Terfezia boudieri ATCC MYA-4762</name>
    <dbReference type="NCBI Taxonomy" id="1051890"/>
    <lineage>
        <taxon>Eukaryota</taxon>
        <taxon>Fungi</taxon>
        <taxon>Dikarya</taxon>
        <taxon>Ascomycota</taxon>
        <taxon>Pezizomycotina</taxon>
        <taxon>Pezizomycetes</taxon>
        <taxon>Pezizales</taxon>
        <taxon>Pezizaceae</taxon>
        <taxon>Terfezia</taxon>
    </lineage>
</organism>
<dbReference type="Proteomes" id="UP000267821">
    <property type="component" value="Unassembled WGS sequence"/>
</dbReference>
<dbReference type="EMBL" id="ML121529">
    <property type="protein sequence ID" value="RPB28192.1"/>
    <property type="molecule type" value="Genomic_DNA"/>
</dbReference>
<accession>A0A3N4M484</accession>
<dbReference type="SUPFAM" id="SSF81383">
    <property type="entry name" value="F-box domain"/>
    <property type="match status" value="1"/>
</dbReference>
<sequence>MPDQVDDSLELSQLPAETIIAVFSALPNFTDAYNFAAVSRRFRAIFLESSISISKAIASHSRDLSLAGRQLLRAQALVSTFRSASRAGPAYRRPYSDVVHDFIKAEVHNNSHATLGPPYGKPFSLADVSALQANWRVVSALEPAILSQVQAAKPFLDKFGMWKAGYAIPTTVTWQDRTRIHNALYRLWTYQTLFYHREYRPAFYASGHESDEASLIDSHRKYMPAHVRYLTSTTFSSDGIELHEVLLLWTSIIHNRLFTLTHLSLAIEVAMGAAILIDHQGQPVPQAQGRVFHPTAPSIVSRLRRPPHSGALNSPRRVAATNEIIAVVTFLNQWPTNQWTMPRHEERIPAFLKGLVRMLTPPDMLLFLNPSPHEPVPYTGIRELAERVQQKFDNWEDPSTGRATMEKWLNRWYKFPVYEAWGSFLFALEGTRAAFMEDWIGLPMGVADGLLWEEDLSGKVNGGRDEWVAGRIIGGRELLWKEEWERFYVK</sequence>
<evidence type="ECO:0008006" key="3">
    <source>
        <dbReference type="Google" id="ProtNLM"/>
    </source>
</evidence>
<proteinExistence type="predicted"/>
<gene>
    <name evidence="1" type="ORF">L211DRAFT_845308</name>
</gene>
<keyword evidence="2" id="KW-1185">Reference proteome</keyword>
<dbReference type="InParanoid" id="A0A3N4M484"/>
<evidence type="ECO:0000313" key="2">
    <source>
        <dbReference type="Proteomes" id="UP000267821"/>
    </source>
</evidence>
<evidence type="ECO:0000313" key="1">
    <source>
        <dbReference type="EMBL" id="RPB28192.1"/>
    </source>
</evidence>
<protein>
    <recommendedName>
        <fullName evidence="3">F-box domain-containing protein</fullName>
    </recommendedName>
</protein>
<name>A0A3N4M484_9PEZI</name>
<dbReference type="OrthoDB" id="5331393at2759"/>